<evidence type="ECO:0000313" key="2">
    <source>
        <dbReference type="Proteomes" id="UP000789920"/>
    </source>
</evidence>
<accession>A0ACA9R8Y1</accession>
<evidence type="ECO:0000313" key="1">
    <source>
        <dbReference type="EMBL" id="CAG8782489.1"/>
    </source>
</evidence>
<dbReference type="EMBL" id="CAJVQC010046110">
    <property type="protein sequence ID" value="CAG8782489.1"/>
    <property type="molecule type" value="Genomic_DNA"/>
</dbReference>
<comment type="caution">
    <text evidence="1">The sequence shown here is derived from an EMBL/GenBank/DDBJ whole genome shotgun (WGS) entry which is preliminary data.</text>
</comment>
<reference evidence="1" key="1">
    <citation type="submission" date="2021-06" db="EMBL/GenBank/DDBJ databases">
        <authorList>
            <person name="Kallberg Y."/>
            <person name="Tangrot J."/>
            <person name="Rosling A."/>
        </authorList>
    </citation>
    <scope>NUCLEOTIDE SEQUENCE</scope>
    <source>
        <strain evidence="1">MA461A</strain>
    </source>
</reference>
<dbReference type="Proteomes" id="UP000789920">
    <property type="component" value="Unassembled WGS sequence"/>
</dbReference>
<protein>
    <submittedName>
        <fullName evidence="1">15040_t:CDS:1</fullName>
    </submittedName>
</protein>
<keyword evidence="2" id="KW-1185">Reference proteome</keyword>
<proteinExistence type="predicted"/>
<organism evidence="1 2">
    <name type="scientific">Racocetra persica</name>
    <dbReference type="NCBI Taxonomy" id="160502"/>
    <lineage>
        <taxon>Eukaryota</taxon>
        <taxon>Fungi</taxon>
        <taxon>Fungi incertae sedis</taxon>
        <taxon>Mucoromycota</taxon>
        <taxon>Glomeromycotina</taxon>
        <taxon>Glomeromycetes</taxon>
        <taxon>Diversisporales</taxon>
        <taxon>Gigasporaceae</taxon>
        <taxon>Racocetra</taxon>
    </lineage>
</organism>
<gene>
    <name evidence="1" type="ORF">RPERSI_LOCUS17805</name>
</gene>
<name>A0ACA9R8Y1_9GLOM</name>
<feature type="non-terminal residue" evidence="1">
    <location>
        <position position="1"/>
    </location>
</feature>
<sequence length="121" mass="13628">FYDLKLLLQLLQPAGIINLQNSYKNKNFLPHLPGRFLTLNNGCALDFPAHKISPLRAKKSLISLEEILVEQRSNLGQTGLLIILLTADWEDEQLQLKEVRVEPVAISSVLNIPKFVNKING</sequence>